<dbReference type="OrthoDB" id="3355436at2"/>
<gene>
    <name evidence="4" type="ORF">GA0070611_0820</name>
</gene>
<organism evidence="4 5">
    <name type="scientific">Micromonospora auratinigra</name>
    <dbReference type="NCBI Taxonomy" id="261654"/>
    <lineage>
        <taxon>Bacteria</taxon>
        <taxon>Bacillati</taxon>
        <taxon>Actinomycetota</taxon>
        <taxon>Actinomycetes</taxon>
        <taxon>Micromonosporales</taxon>
        <taxon>Micromonosporaceae</taxon>
        <taxon>Micromonospora</taxon>
    </lineage>
</organism>
<evidence type="ECO:0000259" key="3">
    <source>
        <dbReference type="PROSITE" id="PS51186"/>
    </source>
</evidence>
<dbReference type="Gene3D" id="3.40.630.30">
    <property type="match status" value="1"/>
</dbReference>
<dbReference type="RefSeq" id="WP_091657581.1">
    <property type="nucleotide sequence ID" value="NZ_LT594323.1"/>
</dbReference>
<accession>A0A1A8Z5U3</accession>
<dbReference type="InterPro" id="IPR016181">
    <property type="entry name" value="Acyl_CoA_acyltransferase"/>
</dbReference>
<evidence type="ECO:0000256" key="2">
    <source>
        <dbReference type="ARBA" id="ARBA00023315"/>
    </source>
</evidence>
<dbReference type="CDD" id="cd04301">
    <property type="entry name" value="NAT_SF"/>
    <property type="match status" value="1"/>
</dbReference>
<name>A0A1A8Z5U3_9ACTN</name>
<reference evidence="5" key="1">
    <citation type="submission" date="2016-06" db="EMBL/GenBank/DDBJ databases">
        <authorList>
            <person name="Varghese N."/>
            <person name="Submissions Spin"/>
        </authorList>
    </citation>
    <scope>NUCLEOTIDE SEQUENCE [LARGE SCALE GENOMIC DNA]</scope>
    <source>
        <strain evidence="5">DSM 44815</strain>
    </source>
</reference>
<keyword evidence="1 4" id="KW-0808">Transferase</keyword>
<evidence type="ECO:0000313" key="5">
    <source>
        <dbReference type="Proteomes" id="UP000199385"/>
    </source>
</evidence>
<dbReference type="Proteomes" id="UP000199385">
    <property type="component" value="Chromosome I"/>
</dbReference>
<protein>
    <submittedName>
        <fullName evidence="4">Acetyltransferase (GNAT) family protein</fullName>
    </submittedName>
</protein>
<evidence type="ECO:0000313" key="4">
    <source>
        <dbReference type="EMBL" id="SBT39183.1"/>
    </source>
</evidence>
<feature type="domain" description="N-acetyltransferase" evidence="3">
    <location>
        <begin position="133"/>
        <end position="256"/>
    </location>
</feature>
<dbReference type="InterPro" id="IPR000182">
    <property type="entry name" value="GNAT_dom"/>
</dbReference>
<keyword evidence="2" id="KW-0012">Acyltransferase</keyword>
<dbReference type="Pfam" id="PF00583">
    <property type="entry name" value="Acetyltransf_1"/>
    <property type="match status" value="1"/>
</dbReference>
<dbReference type="PANTHER" id="PTHR43420">
    <property type="entry name" value="ACETYLTRANSFERASE"/>
    <property type="match status" value="1"/>
</dbReference>
<dbReference type="PATRIC" id="fig|261654.4.peg.843"/>
<dbReference type="AlphaFoldDB" id="A0A1A8Z5U3"/>
<dbReference type="PROSITE" id="PS51186">
    <property type="entry name" value="GNAT"/>
    <property type="match status" value="1"/>
</dbReference>
<dbReference type="STRING" id="261654.GA0070611_0820"/>
<dbReference type="SUPFAM" id="SSF55729">
    <property type="entry name" value="Acyl-CoA N-acyltransferases (Nat)"/>
    <property type="match status" value="1"/>
</dbReference>
<dbReference type="GO" id="GO:0016747">
    <property type="term" value="F:acyltransferase activity, transferring groups other than amino-acyl groups"/>
    <property type="evidence" value="ECO:0007669"/>
    <property type="project" value="InterPro"/>
</dbReference>
<proteinExistence type="predicted"/>
<evidence type="ECO:0000256" key="1">
    <source>
        <dbReference type="ARBA" id="ARBA00022679"/>
    </source>
</evidence>
<dbReference type="InterPro" id="IPR050680">
    <property type="entry name" value="YpeA/RimI_acetyltransf"/>
</dbReference>
<keyword evidence="5" id="KW-1185">Reference proteome</keyword>
<sequence length="256" mass="26755">MPVRPHPDAPTDSLLVAEDGTTLARLRVRDDAGQPVAADVRALPGVSAVRLAGQARADLAGHRLETTDDALVAALVDGGLRLRRAATEMRHDLDRVPAPGPLPAGWSLGPPGWDDELAAGLAAAYGPEHPDGAWQPGDTAEIRSMFETGEPVPPLAPASARLRDAEGRSAGHVLCAGPVPWTEDACAWVLNLAVAPHAQRRGAGRALLAHALRGARQAGLPAVGLSVADGNPARRMYDDAGFRPVHRTLSVLLPDR</sequence>
<dbReference type="EMBL" id="LT594323">
    <property type="protein sequence ID" value="SBT39183.1"/>
    <property type="molecule type" value="Genomic_DNA"/>
</dbReference>